<feature type="compositionally biased region" description="Polar residues" evidence="1">
    <location>
        <begin position="152"/>
        <end position="161"/>
    </location>
</feature>
<dbReference type="PANTHER" id="PTHR33922:SF2">
    <property type="entry name" value="OS07G0589600 PROTEIN"/>
    <property type="match status" value="1"/>
</dbReference>
<sequence>MDKMWLKYSNSNDKNEELILLKEEEEERLLSQCDLPNNNEENQTTLASVTTQDQEFDFCSRVGDSFLKNSTMCTADEVFFQGQILPLSDIDVRGGLTVSNEASLTEYPSQDIRTGSMKHGDHSIGITNSSINSSITKSLCSSSNEPQIRNPFHSQPSPTPQIRFSKITNINSWNRKSTMWSLFRVGLVTIPEIALQDLKIRRNKNSNNSKNNNIDNRMRSLQRKKAFLGSCKCSVEIVPSKVVTINKGNTNCKRAGQSDAQNILCL</sequence>
<evidence type="ECO:0000313" key="2">
    <source>
        <dbReference type="Proteomes" id="UP000694930"/>
    </source>
</evidence>
<feature type="region of interest" description="Disordered" evidence="1">
    <location>
        <begin position="137"/>
        <end position="161"/>
    </location>
</feature>
<dbReference type="Proteomes" id="UP000694930">
    <property type="component" value="Chromosome 3"/>
</dbReference>
<gene>
    <name evidence="3" type="primary">LOC107014099</name>
</gene>
<dbReference type="PANTHER" id="PTHR33922">
    <property type="entry name" value="OS01G0888066 PROTEIN-RELATED"/>
    <property type="match status" value="1"/>
</dbReference>
<keyword evidence="2" id="KW-1185">Reference proteome</keyword>
<reference evidence="3" key="2">
    <citation type="submission" date="2025-08" db="UniProtKB">
        <authorList>
            <consortium name="RefSeq"/>
        </authorList>
    </citation>
    <scope>IDENTIFICATION</scope>
</reference>
<organism evidence="2 3">
    <name type="scientific">Solanum pennellii</name>
    <name type="common">Tomato</name>
    <name type="synonym">Lycopersicon pennellii</name>
    <dbReference type="NCBI Taxonomy" id="28526"/>
    <lineage>
        <taxon>Eukaryota</taxon>
        <taxon>Viridiplantae</taxon>
        <taxon>Streptophyta</taxon>
        <taxon>Embryophyta</taxon>
        <taxon>Tracheophyta</taxon>
        <taxon>Spermatophyta</taxon>
        <taxon>Magnoliopsida</taxon>
        <taxon>eudicotyledons</taxon>
        <taxon>Gunneridae</taxon>
        <taxon>Pentapetalae</taxon>
        <taxon>asterids</taxon>
        <taxon>lamiids</taxon>
        <taxon>Solanales</taxon>
        <taxon>Solanaceae</taxon>
        <taxon>Solanoideae</taxon>
        <taxon>Solaneae</taxon>
        <taxon>Solanum</taxon>
        <taxon>Solanum subgen. Lycopersicon</taxon>
    </lineage>
</organism>
<evidence type="ECO:0000313" key="3">
    <source>
        <dbReference type="RefSeq" id="XP_015069450.1"/>
    </source>
</evidence>
<reference evidence="2" key="1">
    <citation type="journal article" date="2014" name="Nat. Genet.">
        <title>The genome of the stress-tolerant wild tomato species Solanum pennellii.</title>
        <authorList>
            <person name="Bolger A."/>
            <person name="Scossa F."/>
            <person name="Bolger M.E."/>
            <person name="Lanz C."/>
            <person name="Maumus F."/>
            <person name="Tohge T."/>
            <person name="Quesneville H."/>
            <person name="Alseekh S."/>
            <person name="Sorensen I."/>
            <person name="Lichtenstein G."/>
            <person name="Fich E.A."/>
            <person name="Conte M."/>
            <person name="Keller H."/>
            <person name="Schneeberger K."/>
            <person name="Schwacke R."/>
            <person name="Ofner I."/>
            <person name="Vrebalov J."/>
            <person name="Xu Y."/>
            <person name="Osorio S."/>
            <person name="Aflitos S.A."/>
            <person name="Schijlen E."/>
            <person name="Jimenez-Gomez J.M."/>
            <person name="Ryngajllo M."/>
            <person name="Kimura S."/>
            <person name="Kumar R."/>
            <person name="Koenig D."/>
            <person name="Headland L.R."/>
            <person name="Maloof J.N."/>
            <person name="Sinha N."/>
            <person name="van Ham R.C."/>
            <person name="Lankhorst R.K."/>
            <person name="Mao L."/>
            <person name="Vogel A."/>
            <person name="Arsova B."/>
            <person name="Panstruga R."/>
            <person name="Fei Z."/>
            <person name="Rose J.K."/>
            <person name="Zamir D."/>
            <person name="Carrari F."/>
            <person name="Giovannoni J.J."/>
            <person name="Weigel D."/>
            <person name="Usadel B."/>
            <person name="Fernie A.R."/>
        </authorList>
    </citation>
    <scope>NUCLEOTIDE SEQUENCE [LARGE SCALE GENOMIC DNA]</scope>
    <source>
        <strain evidence="2">cv. LA0716</strain>
    </source>
</reference>
<accession>A0ABM1GD75</accession>
<dbReference type="RefSeq" id="XP_015069450.1">
    <property type="nucleotide sequence ID" value="XM_015213964.2"/>
</dbReference>
<protein>
    <submittedName>
        <fullName evidence="3">Uncharacterized protein LOC107014099</fullName>
    </submittedName>
</protein>
<proteinExistence type="predicted"/>
<evidence type="ECO:0000256" key="1">
    <source>
        <dbReference type="SAM" id="MobiDB-lite"/>
    </source>
</evidence>
<name>A0ABM1GD75_SOLPN</name>
<dbReference type="GeneID" id="107014099"/>